<dbReference type="InterPro" id="IPR016155">
    <property type="entry name" value="Mopterin_synth/thiamin_S_b"/>
</dbReference>
<dbReference type="EMBL" id="CP018335">
    <property type="protein sequence ID" value="APM38837.1"/>
    <property type="molecule type" value="Genomic_DNA"/>
</dbReference>
<reference evidence="1 2" key="1">
    <citation type="submission" date="2016-12" db="EMBL/GenBank/DDBJ databases">
        <title>Complete genome sequence of Clostridium kluyveri JZZ isolated from the pit mud of a Chinese flavor liquor-making factory.</title>
        <authorList>
            <person name="Wang Y."/>
        </authorList>
    </citation>
    <scope>NUCLEOTIDE SEQUENCE [LARGE SCALE GENOMIC DNA]</scope>
    <source>
        <strain evidence="1 2">JZZ</strain>
    </source>
</reference>
<dbReference type="CDD" id="cd00565">
    <property type="entry name" value="Ubl_ThiS"/>
    <property type="match status" value="1"/>
</dbReference>
<gene>
    <name evidence="1" type="ORF">BS101_08755</name>
</gene>
<name>A0A1L5F781_CLOKL</name>
<protein>
    <submittedName>
        <fullName evidence="1">Thiamine biosynthesis protein ThiS</fullName>
    </submittedName>
</protein>
<sequence>MKVNGIFIPLKEEITLLYFLKKNGYNLRKVAVEVNGKIVPRATYADIQLVDLDTVEIVHFVGGG</sequence>
<dbReference type="Proteomes" id="UP000184604">
    <property type="component" value="Chromosome"/>
</dbReference>
<organism evidence="1 2">
    <name type="scientific">Clostridium kluyveri</name>
    <dbReference type="NCBI Taxonomy" id="1534"/>
    <lineage>
        <taxon>Bacteria</taxon>
        <taxon>Bacillati</taxon>
        <taxon>Bacillota</taxon>
        <taxon>Clostridia</taxon>
        <taxon>Eubacteriales</taxon>
        <taxon>Clostridiaceae</taxon>
        <taxon>Clostridium</taxon>
    </lineage>
</organism>
<dbReference type="Gene3D" id="3.10.20.30">
    <property type="match status" value="1"/>
</dbReference>
<evidence type="ECO:0000313" key="1">
    <source>
        <dbReference type="EMBL" id="APM38837.1"/>
    </source>
</evidence>
<dbReference type="InterPro" id="IPR010035">
    <property type="entry name" value="Thi_S"/>
</dbReference>
<dbReference type="RefSeq" id="WP_073538482.1">
    <property type="nucleotide sequence ID" value="NZ_CP018335.1"/>
</dbReference>
<accession>A0A1L5F781</accession>
<proteinExistence type="predicted"/>
<dbReference type="SUPFAM" id="SSF54285">
    <property type="entry name" value="MoaD/ThiS"/>
    <property type="match status" value="1"/>
</dbReference>
<dbReference type="OrthoDB" id="9798559at2"/>
<dbReference type="PANTHER" id="PTHR34472:SF1">
    <property type="entry name" value="SULFUR CARRIER PROTEIN THIS"/>
    <property type="match status" value="1"/>
</dbReference>
<dbReference type="InterPro" id="IPR012675">
    <property type="entry name" value="Beta-grasp_dom_sf"/>
</dbReference>
<dbReference type="NCBIfam" id="TIGR01683">
    <property type="entry name" value="thiS"/>
    <property type="match status" value="1"/>
</dbReference>
<dbReference type="AlphaFoldDB" id="A0A1L5F781"/>
<evidence type="ECO:0000313" key="2">
    <source>
        <dbReference type="Proteomes" id="UP000184604"/>
    </source>
</evidence>
<dbReference type="InterPro" id="IPR003749">
    <property type="entry name" value="ThiS/MoaD-like"/>
</dbReference>
<dbReference type="Pfam" id="PF02597">
    <property type="entry name" value="ThiS"/>
    <property type="match status" value="1"/>
</dbReference>
<dbReference type="PANTHER" id="PTHR34472">
    <property type="entry name" value="SULFUR CARRIER PROTEIN THIS"/>
    <property type="match status" value="1"/>
</dbReference>